<proteinExistence type="predicted"/>
<evidence type="ECO:0000256" key="1">
    <source>
        <dbReference type="ARBA" id="ARBA00004496"/>
    </source>
</evidence>
<dbReference type="InterPro" id="IPR016152">
    <property type="entry name" value="PTrfase/Anion_transptr"/>
</dbReference>
<reference evidence="8 9" key="1">
    <citation type="journal article" date="2017" name="ISME J.">
        <title>Potential for microbial H2 and metal transformations associated with novel bacteria and archaea in deep terrestrial subsurface sediments.</title>
        <authorList>
            <person name="Hernsdorf A.W."/>
            <person name="Amano Y."/>
            <person name="Miyakawa K."/>
            <person name="Ise K."/>
            <person name="Suzuki Y."/>
            <person name="Anantharaman K."/>
            <person name="Probst A."/>
            <person name="Burstein D."/>
            <person name="Thomas B.C."/>
            <person name="Banfield J.F."/>
        </authorList>
    </citation>
    <scope>NUCLEOTIDE SEQUENCE [LARGE SCALE GENOMIC DNA]</scope>
    <source>
        <strain evidence="8">HGW-Wallbacteria-1</strain>
    </source>
</reference>
<evidence type="ECO:0000313" key="8">
    <source>
        <dbReference type="EMBL" id="PKK92169.1"/>
    </source>
</evidence>
<dbReference type="GO" id="GO:0008982">
    <property type="term" value="F:protein-N(PI)-phosphohistidine-sugar phosphotransferase activity"/>
    <property type="evidence" value="ECO:0007669"/>
    <property type="project" value="InterPro"/>
</dbReference>
<name>A0A2N1PV00_9BACT</name>
<comment type="subcellular location">
    <subcellularLocation>
        <location evidence="1">Cytoplasm</location>
    </subcellularLocation>
</comment>
<dbReference type="Pfam" id="PF00359">
    <property type="entry name" value="PTS_EIIA_2"/>
    <property type="match status" value="1"/>
</dbReference>
<evidence type="ECO:0000313" key="9">
    <source>
        <dbReference type="Proteomes" id="UP000233256"/>
    </source>
</evidence>
<dbReference type="CDD" id="cd00211">
    <property type="entry name" value="PTS_IIA_fru"/>
    <property type="match status" value="1"/>
</dbReference>
<evidence type="ECO:0000256" key="2">
    <source>
        <dbReference type="ARBA" id="ARBA00022448"/>
    </source>
</evidence>
<sequence>MKLSNYLSNTAINLELAGGQKDLVLEEMVDLLEKCGKVIDKDSYLNSVLDREKLGSTGIGRGIAIPHGKSEAIKNIAIAFGRSTGGVEFDALDDQPVKLIFMLAAPNNVGSIYLKVLAELSKLLKHKEFRQALMEASNPDQVLEIFEQNS</sequence>
<dbReference type="PANTHER" id="PTHR47738">
    <property type="entry name" value="PTS SYSTEM FRUCTOSE-LIKE EIIA COMPONENT-RELATED"/>
    <property type="match status" value="1"/>
</dbReference>
<dbReference type="GO" id="GO:0016020">
    <property type="term" value="C:membrane"/>
    <property type="evidence" value="ECO:0007669"/>
    <property type="project" value="InterPro"/>
</dbReference>
<dbReference type="FunFam" id="3.40.930.10:FF:000009">
    <property type="entry name" value="PTS system, fructose specific IIABC component"/>
    <property type="match status" value="1"/>
</dbReference>
<keyword evidence="2" id="KW-0813">Transport</keyword>
<dbReference type="SUPFAM" id="SSF55804">
    <property type="entry name" value="Phoshotransferase/anion transport protein"/>
    <property type="match status" value="1"/>
</dbReference>
<evidence type="ECO:0000256" key="5">
    <source>
        <dbReference type="ARBA" id="ARBA00022679"/>
    </source>
</evidence>
<evidence type="ECO:0000256" key="3">
    <source>
        <dbReference type="ARBA" id="ARBA00022553"/>
    </source>
</evidence>
<dbReference type="PROSITE" id="PS00372">
    <property type="entry name" value="PTS_EIIA_TYPE_2_HIS"/>
    <property type="match status" value="1"/>
</dbReference>
<evidence type="ECO:0000259" key="7">
    <source>
        <dbReference type="PROSITE" id="PS51094"/>
    </source>
</evidence>
<keyword evidence="3" id="KW-0597">Phosphoprotein</keyword>
<organism evidence="8 9">
    <name type="scientific">Candidatus Wallbacteria bacterium HGW-Wallbacteria-1</name>
    <dbReference type="NCBI Taxonomy" id="2013854"/>
    <lineage>
        <taxon>Bacteria</taxon>
        <taxon>Candidatus Walliibacteriota</taxon>
    </lineage>
</organism>
<accession>A0A2N1PV00</accession>
<dbReference type="GO" id="GO:0005737">
    <property type="term" value="C:cytoplasm"/>
    <property type="evidence" value="ECO:0007669"/>
    <property type="project" value="UniProtKB-SubCell"/>
</dbReference>
<dbReference type="InterPro" id="IPR051541">
    <property type="entry name" value="PTS_SugarTrans_NitroReg"/>
</dbReference>
<keyword evidence="6" id="KW-0598">Phosphotransferase system</keyword>
<comment type="caution">
    <text evidence="8">The sequence shown here is derived from an EMBL/GenBank/DDBJ whole genome shotgun (WGS) entry which is preliminary data.</text>
</comment>
<dbReference type="GO" id="GO:0009401">
    <property type="term" value="P:phosphoenolpyruvate-dependent sugar phosphotransferase system"/>
    <property type="evidence" value="ECO:0007669"/>
    <property type="project" value="UniProtKB-KW"/>
</dbReference>
<feature type="domain" description="PTS EIIA type-2" evidence="7">
    <location>
        <begin position="5"/>
        <end position="149"/>
    </location>
</feature>
<evidence type="ECO:0000256" key="6">
    <source>
        <dbReference type="ARBA" id="ARBA00022683"/>
    </source>
</evidence>
<protein>
    <submittedName>
        <fullName evidence="8">PTS fructose transporter subunit IIA</fullName>
    </submittedName>
</protein>
<dbReference type="PANTHER" id="PTHR47738:SF2">
    <property type="entry name" value="PTS SYSTEM FRUCTOSE-LIKE EIIA COMPONENT"/>
    <property type="match status" value="1"/>
</dbReference>
<dbReference type="Gene3D" id="3.40.930.10">
    <property type="entry name" value="Mannitol-specific EII, Chain A"/>
    <property type="match status" value="1"/>
</dbReference>
<dbReference type="NCBIfam" id="TIGR00848">
    <property type="entry name" value="fruA"/>
    <property type="match status" value="1"/>
</dbReference>
<dbReference type="PROSITE" id="PS51094">
    <property type="entry name" value="PTS_EIIA_TYPE_2"/>
    <property type="match status" value="1"/>
</dbReference>
<keyword evidence="5" id="KW-0808">Transferase</keyword>
<gene>
    <name evidence="8" type="ORF">CVV64_01765</name>
</gene>
<dbReference type="EMBL" id="PGXC01000001">
    <property type="protein sequence ID" value="PKK92169.1"/>
    <property type="molecule type" value="Genomic_DNA"/>
</dbReference>
<keyword evidence="4" id="KW-0762">Sugar transport</keyword>
<dbReference type="AlphaFoldDB" id="A0A2N1PV00"/>
<dbReference type="Proteomes" id="UP000233256">
    <property type="component" value="Unassembled WGS sequence"/>
</dbReference>
<dbReference type="InterPro" id="IPR004715">
    <property type="entry name" value="PTS_IIA_fruc"/>
</dbReference>
<evidence type="ECO:0000256" key="4">
    <source>
        <dbReference type="ARBA" id="ARBA00022597"/>
    </source>
</evidence>
<dbReference type="InterPro" id="IPR002178">
    <property type="entry name" value="PTS_EIIA_type-2_dom"/>
</dbReference>